<feature type="region of interest" description="Disordered" evidence="1">
    <location>
        <begin position="161"/>
        <end position="315"/>
    </location>
</feature>
<accession>A0A9W6ZG89</accession>
<protein>
    <submittedName>
        <fullName evidence="2">Uncharacterized protein</fullName>
    </submittedName>
</protein>
<evidence type="ECO:0000313" key="3">
    <source>
        <dbReference type="Proteomes" id="UP001165082"/>
    </source>
</evidence>
<organism evidence="2 3">
    <name type="scientific">Triparma retinervis</name>
    <dbReference type="NCBI Taxonomy" id="2557542"/>
    <lineage>
        <taxon>Eukaryota</taxon>
        <taxon>Sar</taxon>
        <taxon>Stramenopiles</taxon>
        <taxon>Ochrophyta</taxon>
        <taxon>Bolidophyceae</taxon>
        <taxon>Parmales</taxon>
        <taxon>Triparmaceae</taxon>
        <taxon>Triparma</taxon>
    </lineage>
</organism>
<sequence>GNGKRAFGLTEIEDTGVNSEEEQAEVEGGQGTHQAFPAVPLPPSYLDDTLDALAKTMDLPPNHGGSIGSLSNGTFQTTTTSAVVQKPPRKVGPRPWFTHGGKSKMLVSSKSMGSIGIGNVLGTGQPFTMARSTTSASLVGVGKMMLNDGLDDDGSILGSRRARAHSASRNRWNGHARSRVSSFEDPLPHQKPMTPSSRLLGQDSMVEGSADAASAPKGRPEQPQLPGSRQRVPVGQREVTLGAWSEREEHSKEEESLMFRRAGRSAGGKGRRRKGTPQQQQRPGTQEKKTRLMERLERRSTKGIAGINAGGGGGT</sequence>
<dbReference type="EMBL" id="BRXZ01004535">
    <property type="protein sequence ID" value="GMH50737.1"/>
    <property type="molecule type" value="Genomic_DNA"/>
</dbReference>
<dbReference type="Proteomes" id="UP001165082">
    <property type="component" value="Unassembled WGS sequence"/>
</dbReference>
<feature type="region of interest" description="Disordered" evidence="1">
    <location>
        <begin position="80"/>
        <end position="99"/>
    </location>
</feature>
<dbReference type="AlphaFoldDB" id="A0A9W6ZG89"/>
<feature type="non-terminal residue" evidence="2">
    <location>
        <position position="1"/>
    </location>
</feature>
<proteinExistence type="predicted"/>
<evidence type="ECO:0000313" key="2">
    <source>
        <dbReference type="EMBL" id="GMH50737.1"/>
    </source>
</evidence>
<evidence type="ECO:0000256" key="1">
    <source>
        <dbReference type="SAM" id="MobiDB-lite"/>
    </source>
</evidence>
<feature type="compositionally biased region" description="Basic and acidic residues" evidence="1">
    <location>
        <begin position="285"/>
        <end position="300"/>
    </location>
</feature>
<feature type="compositionally biased region" description="Basic residues" evidence="1">
    <location>
        <begin position="161"/>
        <end position="178"/>
    </location>
</feature>
<feature type="region of interest" description="Disordered" evidence="1">
    <location>
        <begin position="1"/>
        <end position="33"/>
    </location>
</feature>
<keyword evidence="3" id="KW-1185">Reference proteome</keyword>
<reference evidence="2" key="1">
    <citation type="submission" date="2022-07" db="EMBL/GenBank/DDBJ databases">
        <title>Genome analysis of Parmales, a sister group of diatoms, reveals the evolutionary specialization of diatoms from phago-mixotrophs to photoautotrophs.</title>
        <authorList>
            <person name="Ban H."/>
            <person name="Sato S."/>
            <person name="Yoshikawa S."/>
            <person name="Kazumasa Y."/>
            <person name="Nakamura Y."/>
            <person name="Ichinomiya M."/>
            <person name="Saitoh K."/>
            <person name="Sato N."/>
            <person name="Blanc-Mathieu R."/>
            <person name="Endo H."/>
            <person name="Kuwata A."/>
            <person name="Ogata H."/>
        </authorList>
    </citation>
    <scope>NUCLEOTIDE SEQUENCE</scope>
</reference>
<feature type="compositionally biased region" description="Acidic residues" evidence="1">
    <location>
        <begin position="11"/>
        <end position="25"/>
    </location>
</feature>
<comment type="caution">
    <text evidence="2">The sequence shown here is derived from an EMBL/GenBank/DDBJ whole genome shotgun (WGS) entry which is preliminary data.</text>
</comment>
<name>A0A9W6ZG89_9STRA</name>
<gene>
    <name evidence="2" type="ORF">TrRE_jg9049</name>
</gene>
<feature type="compositionally biased region" description="Basic and acidic residues" evidence="1">
    <location>
        <begin position="245"/>
        <end position="258"/>
    </location>
</feature>